<evidence type="ECO:0000313" key="2">
    <source>
        <dbReference type="EMBL" id="KAJ8252293.1"/>
    </source>
</evidence>
<proteinExistence type="predicted"/>
<sequence>MLGDVFLPAAYEARGCPRRLSVPDNQGRVEQAKQNGRRRITPEGPCDCVSGAEAVTVGVRGGFGERSASAARFGLPRSPQRRHYSLPRPEPAPARPPPSLHLPISTLRSGILGPAPSDPSHPHPHPAGWETAAGTKRRGLESSPQGAPAVRCGDQQVKCHPWHTDAAPHGWGFRGTPACHRFEMLVLVMSPRGCLSLVRSCPRTPGPVFPVPALCCVGPPVCTGVLRLIWPARCVEDAEGVEIPLGALHSCRPVQSGCGDASLYFLAVTHFLPGRGRAPSLTPGGGFCGLGAAHGRRWTQTSGV</sequence>
<evidence type="ECO:0000256" key="1">
    <source>
        <dbReference type="SAM" id="MobiDB-lite"/>
    </source>
</evidence>
<reference evidence="2" key="1">
    <citation type="journal article" date="2023" name="Science">
        <title>Genome structures resolve the early diversification of teleost fishes.</title>
        <authorList>
            <person name="Parey E."/>
            <person name="Louis A."/>
            <person name="Montfort J."/>
            <person name="Bouchez O."/>
            <person name="Roques C."/>
            <person name="Iampietro C."/>
            <person name="Lluch J."/>
            <person name="Castinel A."/>
            <person name="Donnadieu C."/>
            <person name="Desvignes T."/>
            <person name="Floi Bucao C."/>
            <person name="Jouanno E."/>
            <person name="Wen M."/>
            <person name="Mejri S."/>
            <person name="Dirks R."/>
            <person name="Jansen H."/>
            <person name="Henkel C."/>
            <person name="Chen W.J."/>
            <person name="Zahm M."/>
            <person name="Cabau C."/>
            <person name="Klopp C."/>
            <person name="Thompson A.W."/>
            <person name="Robinson-Rechavi M."/>
            <person name="Braasch I."/>
            <person name="Lecointre G."/>
            <person name="Bobe J."/>
            <person name="Postlethwait J.H."/>
            <person name="Berthelot C."/>
            <person name="Roest Crollius H."/>
            <person name="Guiguen Y."/>
        </authorList>
    </citation>
    <scope>NUCLEOTIDE SEQUENCE</scope>
    <source>
        <strain evidence="2">Concon-B</strain>
    </source>
</reference>
<protein>
    <submittedName>
        <fullName evidence="2">Uncharacterized protein</fullName>
    </submittedName>
</protein>
<organism evidence="2 3">
    <name type="scientific">Conger conger</name>
    <name type="common">Conger eel</name>
    <name type="synonym">Muraena conger</name>
    <dbReference type="NCBI Taxonomy" id="82655"/>
    <lineage>
        <taxon>Eukaryota</taxon>
        <taxon>Metazoa</taxon>
        <taxon>Chordata</taxon>
        <taxon>Craniata</taxon>
        <taxon>Vertebrata</taxon>
        <taxon>Euteleostomi</taxon>
        <taxon>Actinopterygii</taxon>
        <taxon>Neopterygii</taxon>
        <taxon>Teleostei</taxon>
        <taxon>Anguilliformes</taxon>
        <taxon>Congridae</taxon>
        <taxon>Conger</taxon>
    </lineage>
</organism>
<gene>
    <name evidence="2" type="ORF">COCON_G00216050</name>
</gene>
<feature type="compositionally biased region" description="Pro residues" evidence="1">
    <location>
        <begin position="88"/>
        <end position="100"/>
    </location>
</feature>
<feature type="region of interest" description="Disordered" evidence="1">
    <location>
        <begin position="70"/>
        <end position="147"/>
    </location>
</feature>
<comment type="caution">
    <text evidence="2">The sequence shown here is derived from an EMBL/GenBank/DDBJ whole genome shotgun (WGS) entry which is preliminary data.</text>
</comment>
<evidence type="ECO:0000313" key="3">
    <source>
        <dbReference type="Proteomes" id="UP001152803"/>
    </source>
</evidence>
<dbReference type="EMBL" id="JAFJMO010000017">
    <property type="protein sequence ID" value="KAJ8252293.1"/>
    <property type="molecule type" value="Genomic_DNA"/>
</dbReference>
<name>A0A9Q1CXV4_CONCO</name>
<dbReference type="AlphaFoldDB" id="A0A9Q1CXV4"/>
<dbReference type="Proteomes" id="UP001152803">
    <property type="component" value="Unassembled WGS sequence"/>
</dbReference>
<accession>A0A9Q1CXV4</accession>
<keyword evidence="3" id="KW-1185">Reference proteome</keyword>